<protein>
    <recommendedName>
        <fullName evidence="1">Glycosyl transferase family 28 C-terminal domain-containing protein</fullName>
    </recommendedName>
</protein>
<reference evidence="2" key="1">
    <citation type="submission" date="2018-06" db="EMBL/GenBank/DDBJ databases">
        <authorList>
            <person name="Zhirakovskaya E."/>
        </authorList>
    </citation>
    <scope>NUCLEOTIDE SEQUENCE</scope>
</reference>
<evidence type="ECO:0000259" key="1">
    <source>
        <dbReference type="Pfam" id="PF04101"/>
    </source>
</evidence>
<dbReference type="InterPro" id="IPR007235">
    <property type="entry name" value="Glyco_trans_28_C"/>
</dbReference>
<dbReference type="GO" id="GO:0016758">
    <property type="term" value="F:hexosyltransferase activity"/>
    <property type="evidence" value="ECO:0007669"/>
    <property type="project" value="InterPro"/>
</dbReference>
<feature type="domain" description="Glycosyl transferase family 28 C-terminal" evidence="1">
    <location>
        <begin position="224"/>
        <end position="358"/>
    </location>
</feature>
<gene>
    <name evidence="2" type="ORF">MNBD_DELTA04-1831</name>
</gene>
<sequence>MNIIIYCQHVLGIGHLFRTLAIAEALAGHQVTLVLGGPPVEVAVPGHVRVVRLPGLMMDAEFSRLLPVEPGRAVEEIKKERQTLLADLVRDVRPELLLVELYPFGRSGFHFELGPLLHAIRDGRLPSCRVICSLRDILVEKQNQQKYEQRVLDRLNPFFDAVLVHGDPEVIKLDATFSRLQEVTVPVVYTGYICQKPQPGDRQAIRARLQLGPEDQLIVVSAGGGSVGHRLLESALRAHALMPARARRMQVFTGPYLDDHLFASLTRLAAPGATVERFTDNFPAWLAAADLSVSMGGYNTSMNVVAAGTPALVLPFGQNREQRLRAERLAGLADLSVLDESDLEPAVLAGKMAGMSDRRERRPAIRLEGARQTTDWLSQCTDAGS</sequence>
<accession>A0A3B0W798</accession>
<organism evidence="2">
    <name type="scientific">hydrothermal vent metagenome</name>
    <dbReference type="NCBI Taxonomy" id="652676"/>
    <lineage>
        <taxon>unclassified sequences</taxon>
        <taxon>metagenomes</taxon>
        <taxon>ecological metagenomes</taxon>
    </lineage>
</organism>
<dbReference type="EMBL" id="UOEY01000103">
    <property type="protein sequence ID" value="VAW40506.1"/>
    <property type="molecule type" value="Genomic_DNA"/>
</dbReference>
<dbReference type="PANTHER" id="PTHR21015:SF28">
    <property type="entry name" value="SLL1722 PROTEIN"/>
    <property type="match status" value="1"/>
</dbReference>
<dbReference type="AlphaFoldDB" id="A0A3B0W798"/>
<dbReference type="SUPFAM" id="SSF53756">
    <property type="entry name" value="UDP-Glycosyltransferase/glycogen phosphorylase"/>
    <property type="match status" value="1"/>
</dbReference>
<dbReference type="PANTHER" id="PTHR21015">
    <property type="entry name" value="UDP-N-ACETYLGLUCOSAMINE--N-ACETYLMURAMYL-(PENTAPEPTIDE) PYROPHOSPHORYL-UNDECAPRENOL N-ACETYLGLUCOSAMINE TRANSFERASE 1"/>
    <property type="match status" value="1"/>
</dbReference>
<name>A0A3B0W798_9ZZZZ</name>
<dbReference type="Gene3D" id="3.40.50.2000">
    <property type="entry name" value="Glycogen Phosphorylase B"/>
    <property type="match status" value="1"/>
</dbReference>
<dbReference type="Pfam" id="PF04101">
    <property type="entry name" value="Glyco_tran_28_C"/>
    <property type="match status" value="1"/>
</dbReference>
<evidence type="ECO:0000313" key="2">
    <source>
        <dbReference type="EMBL" id="VAW40506.1"/>
    </source>
</evidence>
<proteinExistence type="predicted"/>